<gene>
    <name evidence="1" type="ORF">F4820DRAFT_329832</name>
</gene>
<accession>A0ACB9YZU2</accession>
<proteinExistence type="predicted"/>
<dbReference type="Proteomes" id="UP001497700">
    <property type="component" value="Unassembled WGS sequence"/>
</dbReference>
<evidence type="ECO:0000313" key="1">
    <source>
        <dbReference type="EMBL" id="KAI4864554.1"/>
    </source>
</evidence>
<evidence type="ECO:0000313" key="2">
    <source>
        <dbReference type="Proteomes" id="UP001497700"/>
    </source>
</evidence>
<comment type="caution">
    <text evidence="1">The sequence shown here is derived from an EMBL/GenBank/DDBJ whole genome shotgun (WGS) entry which is preliminary data.</text>
</comment>
<sequence length="294" mass="30043">MYPTIVLQFLVVSVTSVSILDSLGFGVVESQGLLQSHSQLLRRQAASNATCRFSVTTDIWTNCAGLLSEFNLTLDYFQAANPSIGTNCTNFQPGSTYCISLTTGTAIPISSNGQCGAQQNWTSTCIGSQWGDCCGVGGYCGTGEDYCGPGNCQEGSCDGAPIPYSTNGLCGSQNYWPECPPKFGLCCSKDGYCGNGTDYCGTGCQSGPCSSSTTTSTTTSIGPTQTPGSISKDGTCGYSGGLVCKGSTFGDCCSAAGYCGSSQYACLDTLGCQSAFGICNITGFVNSASTSTAG</sequence>
<dbReference type="EMBL" id="MU393484">
    <property type="protein sequence ID" value="KAI4864554.1"/>
    <property type="molecule type" value="Genomic_DNA"/>
</dbReference>
<keyword evidence="2" id="KW-1185">Reference proteome</keyword>
<name>A0ACB9YZU2_9PEZI</name>
<protein>
    <submittedName>
        <fullName evidence="1">Uncharacterized protein</fullName>
    </submittedName>
</protein>
<reference evidence="1 2" key="1">
    <citation type="journal article" date="2022" name="New Phytol.">
        <title>Ecological generalism drives hyperdiversity of secondary metabolite gene clusters in xylarialean endophytes.</title>
        <authorList>
            <person name="Franco M.E.E."/>
            <person name="Wisecaver J.H."/>
            <person name="Arnold A.E."/>
            <person name="Ju Y.M."/>
            <person name="Slot J.C."/>
            <person name="Ahrendt S."/>
            <person name="Moore L.P."/>
            <person name="Eastman K.E."/>
            <person name="Scott K."/>
            <person name="Konkel Z."/>
            <person name="Mondo S.J."/>
            <person name="Kuo A."/>
            <person name="Hayes R.D."/>
            <person name="Haridas S."/>
            <person name="Andreopoulos B."/>
            <person name="Riley R."/>
            <person name="LaButti K."/>
            <person name="Pangilinan J."/>
            <person name="Lipzen A."/>
            <person name="Amirebrahimi M."/>
            <person name="Yan J."/>
            <person name="Adam C."/>
            <person name="Keymanesh K."/>
            <person name="Ng V."/>
            <person name="Louie K."/>
            <person name="Northen T."/>
            <person name="Drula E."/>
            <person name="Henrissat B."/>
            <person name="Hsieh H.M."/>
            <person name="Youens-Clark K."/>
            <person name="Lutzoni F."/>
            <person name="Miadlikowska J."/>
            <person name="Eastwood D.C."/>
            <person name="Hamelin R.C."/>
            <person name="Grigoriev I.V."/>
            <person name="U'Ren J.M."/>
        </authorList>
    </citation>
    <scope>NUCLEOTIDE SEQUENCE [LARGE SCALE GENOMIC DNA]</scope>
    <source>
        <strain evidence="1 2">CBS 119005</strain>
    </source>
</reference>
<organism evidence="1 2">
    <name type="scientific">Hypoxylon rubiginosum</name>
    <dbReference type="NCBI Taxonomy" id="110542"/>
    <lineage>
        <taxon>Eukaryota</taxon>
        <taxon>Fungi</taxon>
        <taxon>Dikarya</taxon>
        <taxon>Ascomycota</taxon>
        <taxon>Pezizomycotina</taxon>
        <taxon>Sordariomycetes</taxon>
        <taxon>Xylariomycetidae</taxon>
        <taxon>Xylariales</taxon>
        <taxon>Hypoxylaceae</taxon>
        <taxon>Hypoxylon</taxon>
    </lineage>
</organism>